<dbReference type="EMBL" id="JACRSV010000004">
    <property type="protein sequence ID" value="MBC8560678.1"/>
    <property type="molecule type" value="Genomic_DNA"/>
</dbReference>
<gene>
    <name evidence="9" type="ORF">H8710_11445</name>
</gene>
<dbReference type="NCBIfam" id="TIGR03025">
    <property type="entry name" value="EPS_sugtrans"/>
    <property type="match status" value="1"/>
</dbReference>
<dbReference type="Proteomes" id="UP000610760">
    <property type="component" value="Unassembled WGS sequence"/>
</dbReference>
<feature type="domain" description="Bacterial sugar transferase" evidence="8">
    <location>
        <begin position="258"/>
        <end position="438"/>
    </location>
</feature>
<name>A0A926E6N8_9FIRM</name>
<dbReference type="RefSeq" id="WP_249295864.1">
    <property type="nucleotide sequence ID" value="NZ_JACRSV010000004.1"/>
</dbReference>
<accession>A0A926E6N8</accession>
<comment type="caution">
    <text evidence="9">The sequence shown here is derived from an EMBL/GenBank/DDBJ whole genome shotgun (WGS) entry which is preliminary data.</text>
</comment>
<evidence type="ECO:0000313" key="10">
    <source>
        <dbReference type="Proteomes" id="UP000610760"/>
    </source>
</evidence>
<evidence type="ECO:0000313" key="9">
    <source>
        <dbReference type="EMBL" id="MBC8560678.1"/>
    </source>
</evidence>
<keyword evidence="6 7" id="KW-0472">Membrane</keyword>
<comment type="subcellular location">
    <subcellularLocation>
        <location evidence="1">Membrane</location>
        <topology evidence="1">Multi-pass membrane protein</topology>
    </subcellularLocation>
</comment>
<reference evidence="9" key="1">
    <citation type="submission" date="2020-08" db="EMBL/GenBank/DDBJ databases">
        <title>Genome public.</title>
        <authorList>
            <person name="Liu C."/>
            <person name="Sun Q."/>
        </authorList>
    </citation>
    <scope>NUCLEOTIDE SEQUENCE</scope>
    <source>
        <strain evidence="9">NSJ-33</strain>
    </source>
</reference>
<evidence type="ECO:0000256" key="2">
    <source>
        <dbReference type="ARBA" id="ARBA00006464"/>
    </source>
</evidence>
<evidence type="ECO:0000256" key="4">
    <source>
        <dbReference type="ARBA" id="ARBA00022692"/>
    </source>
</evidence>
<dbReference type="InterPro" id="IPR017475">
    <property type="entry name" value="EPS_sugar_tfrase"/>
</dbReference>
<keyword evidence="5 7" id="KW-1133">Transmembrane helix</keyword>
<dbReference type="GO" id="GO:0016020">
    <property type="term" value="C:membrane"/>
    <property type="evidence" value="ECO:0007669"/>
    <property type="project" value="UniProtKB-SubCell"/>
</dbReference>
<evidence type="ECO:0000256" key="3">
    <source>
        <dbReference type="ARBA" id="ARBA00022679"/>
    </source>
</evidence>
<evidence type="ECO:0000259" key="8">
    <source>
        <dbReference type="Pfam" id="PF02397"/>
    </source>
</evidence>
<proteinExistence type="inferred from homology"/>
<organism evidence="9 10">
    <name type="scientific">Fumia xinanensis</name>
    <dbReference type="NCBI Taxonomy" id="2763659"/>
    <lineage>
        <taxon>Bacteria</taxon>
        <taxon>Bacillati</taxon>
        <taxon>Bacillota</taxon>
        <taxon>Clostridia</taxon>
        <taxon>Eubacteriales</taxon>
        <taxon>Oscillospiraceae</taxon>
        <taxon>Fumia</taxon>
    </lineage>
</organism>
<dbReference type="GO" id="GO:0016780">
    <property type="term" value="F:phosphotransferase activity, for other substituted phosphate groups"/>
    <property type="evidence" value="ECO:0007669"/>
    <property type="project" value="TreeGrafter"/>
</dbReference>
<protein>
    <submittedName>
        <fullName evidence="9">Sugar transferase</fullName>
    </submittedName>
</protein>
<dbReference type="Pfam" id="PF02397">
    <property type="entry name" value="Bac_transf"/>
    <property type="match status" value="1"/>
</dbReference>
<evidence type="ECO:0000256" key="5">
    <source>
        <dbReference type="ARBA" id="ARBA00022989"/>
    </source>
</evidence>
<dbReference type="InterPro" id="IPR003362">
    <property type="entry name" value="Bact_transf"/>
</dbReference>
<feature type="transmembrane region" description="Helical" evidence="7">
    <location>
        <begin position="12"/>
        <end position="35"/>
    </location>
</feature>
<comment type="similarity">
    <text evidence="2">Belongs to the bacterial sugar transferase family.</text>
</comment>
<evidence type="ECO:0000256" key="1">
    <source>
        <dbReference type="ARBA" id="ARBA00004141"/>
    </source>
</evidence>
<keyword evidence="10" id="KW-1185">Reference proteome</keyword>
<feature type="transmembrane region" description="Helical" evidence="7">
    <location>
        <begin position="78"/>
        <end position="95"/>
    </location>
</feature>
<keyword evidence="4 7" id="KW-0812">Transmembrane</keyword>
<feature type="transmembrane region" description="Helical" evidence="7">
    <location>
        <begin position="115"/>
        <end position="138"/>
    </location>
</feature>
<sequence length="468" mass="53378">MVKHFVKKLERTFLLGFKALLFVVLFVIFFGLFGLVEPELFRFSRTAGISMSTFVIAGLCLIKIYGGFAIGIKKTKEIVYSVFLATFITDVISYFELSIMRINFPNQNFWHDLFALVGIVILQTVMINIFASLGNYWYFEINPPAKVLVVYGNKEGLVNFVAKINKYKKQYEITSLINVQDETLEQMILDNQMVFLYSIADVDKRRLLEYCYQHDKVTFITPELSDIITKHSIHTLVDDVTVLESRVTGLTFEQSVVKRACDILVSGIGLIIASPVMLLEALAIKLEDGGPVFFKQPRVTKDGKAFNVLKFRTMIVDADKNKKRLASEGDDRITKVGKVLRKLRIDELPQFLNILKGEMSIVGPRPEQVEITEKYVEILPEFKYRLKVKAGLTGLAQILGKYNTTPKDKLILDLMYIEQYSIWVDLKLMLQTAKVLFKSDSTEGVQGEFPIELVKHSEDFDGHGEPKE</sequence>
<dbReference type="PANTHER" id="PTHR30576:SF0">
    <property type="entry name" value="UNDECAPRENYL-PHOSPHATE N-ACETYLGALACTOSAMINYL 1-PHOSPHATE TRANSFERASE-RELATED"/>
    <property type="match status" value="1"/>
</dbReference>
<feature type="transmembrane region" description="Helical" evidence="7">
    <location>
        <begin position="47"/>
        <end position="66"/>
    </location>
</feature>
<evidence type="ECO:0000256" key="6">
    <source>
        <dbReference type="ARBA" id="ARBA00023136"/>
    </source>
</evidence>
<dbReference type="AlphaFoldDB" id="A0A926E6N8"/>
<dbReference type="PANTHER" id="PTHR30576">
    <property type="entry name" value="COLANIC BIOSYNTHESIS UDP-GLUCOSE LIPID CARRIER TRANSFERASE"/>
    <property type="match status" value="1"/>
</dbReference>
<evidence type="ECO:0000256" key="7">
    <source>
        <dbReference type="SAM" id="Phobius"/>
    </source>
</evidence>
<keyword evidence="3 9" id="KW-0808">Transferase</keyword>